<accession>A0AAW1HH71</accession>
<protein>
    <recommendedName>
        <fullName evidence="4">Cellulase</fullName>
    </recommendedName>
</protein>
<evidence type="ECO:0000313" key="2">
    <source>
        <dbReference type="EMBL" id="KAK9676097.1"/>
    </source>
</evidence>
<sequence>MYGRDPWGGSLEINGGDSATDDDRIRNLHDYDRAALSSSRQLDETQQSWLLGGSAPPSRRRRSTSI</sequence>
<feature type="compositionally biased region" description="Polar residues" evidence="1">
    <location>
        <begin position="36"/>
        <end position="49"/>
    </location>
</feature>
<feature type="region of interest" description="Disordered" evidence="1">
    <location>
        <begin position="36"/>
        <end position="66"/>
    </location>
</feature>
<evidence type="ECO:0000256" key="1">
    <source>
        <dbReference type="SAM" id="MobiDB-lite"/>
    </source>
</evidence>
<gene>
    <name evidence="2" type="ORF">RND81_11G053600</name>
</gene>
<keyword evidence="3" id="KW-1185">Reference proteome</keyword>
<evidence type="ECO:0000313" key="3">
    <source>
        <dbReference type="Proteomes" id="UP001443914"/>
    </source>
</evidence>
<dbReference type="EMBL" id="JBDFQZ010000011">
    <property type="protein sequence ID" value="KAK9676097.1"/>
    <property type="molecule type" value="Genomic_DNA"/>
</dbReference>
<organism evidence="2 3">
    <name type="scientific">Saponaria officinalis</name>
    <name type="common">Common soapwort</name>
    <name type="synonym">Lychnis saponaria</name>
    <dbReference type="NCBI Taxonomy" id="3572"/>
    <lineage>
        <taxon>Eukaryota</taxon>
        <taxon>Viridiplantae</taxon>
        <taxon>Streptophyta</taxon>
        <taxon>Embryophyta</taxon>
        <taxon>Tracheophyta</taxon>
        <taxon>Spermatophyta</taxon>
        <taxon>Magnoliopsida</taxon>
        <taxon>eudicotyledons</taxon>
        <taxon>Gunneridae</taxon>
        <taxon>Pentapetalae</taxon>
        <taxon>Caryophyllales</taxon>
        <taxon>Caryophyllaceae</taxon>
        <taxon>Caryophylleae</taxon>
        <taxon>Saponaria</taxon>
    </lineage>
</organism>
<feature type="region of interest" description="Disordered" evidence="1">
    <location>
        <begin position="1"/>
        <end position="24"/>
    </location>
</feature>
<comment type="caution">
    <text evidence="2">The sequence shown here is derived from an EMBL/GenBank/DDBJ whole genome shotgun (WGS) entry which is preliminary data.</text>
</comment>
<dbReference type="AlphaFoldDB" id="A0AAW1HH71"/>
<reference evidence="2" key="1">
    <citation type="submission" date="2024-03" db="EMBL/GenBank/DDBJ databases">
        <title>WGS assembly of Saponaria officinalis var. Norfolk2.</title>
        <authorList>
            <person name="Jenkins J."/>
            <person name="Shu S."/>
            <person name="Grimwood J."/>
            <person name="Barry K."/>
            <person name="Goodstein D."/>
            <person name="Schmutz J."/>
            <person name="Leebens-Mack J."/>
            <person name="Osbourn A."/>
        </authorList>
    </citation>
    <scope>NUCLEOTIDE SEQUENCE [LARGE SCALE GENOMIC DNA]</scope>
    <source>
        <strain evidence="2">JIC</strain>
    </source>
</reference>
<name>A0AAW1HH71_SAPOF</name>
<proteinExistence type="predicted"/>
<dbReference type="Proteomes" id="UP001443914">
    <property type="component" value="Unassembled WGS sequence"/>
</dbReference>
<evidence type="ECO:0008006" key="4">
    <source>
        <dbReference type="Google" id="ProtNLM"/>
    </source>
</evidence>